<evidence type="ECO:0000313" key="1">
    <source>
        <dbReference type="EMBL" id="QOX62310.1"/>
    </source>
</evidence>
<reference evidence="1" key="1">
    <citation type="submission" date="2019-08" db="EMBL/GenBank/DDBJ databases">
        <title>Genome sequence of Clostridiales bacterium MT110.</title>
        <authorList>
            <person name="Cao J."/>
        </authorList>
    </citation>
    <scope>NUCLEOTIDE SEQUENCE</scope>
    <source>
        <strain evidence="1">MT110</strain>
    </source>
</reference>
<accession>A0ACD1A7D9</accession>
<evidence type="ECO:0000313" key="2">
    <source>
        <dbReference type="Proteomes" id="UP000594014"/>
    </source>
</evidence>
<dbReference type="Proteomes" id="UP000594014">
    <property type="component" value="Chromosome"/>
</dbReference>
<protein>
    <submittedName>
        <fullName evidence="1">ABC transporter permease subunit</fullName>
    </submittedName>
</protein>
<organism evidence="1 2">
    <name type="scientific">Anoxybacterium hadale</name>
    <dbReference type="NCBI Taxonomy" id="3408580"/>
    <lineage>
        <taxon>Bacteria</taxon>
        <taxon>Bacillati</taxon>
        <taxon>Bacillota</taxon>
        <taxon>Clostridia</taxon>
        <taxon>Peptostreptococcales</taxon>
        <taxon>Anaerovoracaceae</taxon>
        <taxon>Anoxybacterium</taxon>
    </lineage>
</organism>
<gene>
    <name evidence="1" type="ORF">FRZ06_02530</name>
</gene>
<name>A0ACD1A7D9_9FIRM</name>
<proteinExistence type="predicted"/>
<dbReference type="EMBL" id="CP042469">
    <property type="protein sequence ID" value="QOX62310.1"/>
    <property type="molecule type" value="Genomic_DNA"/>
</dbReference>
<keyword evidence="2" id="KW-1185">Reference proteome</keyword>
<sequence length="274" mass="29834">MRSNQNVINNQSVISSGFDRGAHLKSILWPLLFGAAFLVVWQAGIFHQLLDLKPFQLPVPLQILETLQKNLTKTLLDAKVTLSGALIGMLLGSLLGFGIAALATCLPKWGYGGMVIVSAFNAVPIVALSAIMNCWFTDGMYQKIGVVTIVCMAAMAINAYSGLNNLKPYSLDLMHTVAASPFTIFRKLRFPNCLPYIFTASKINIAAAIIAAIISEYFATSTSGLGFGIKDHLRKAEMAMGWSYIVVASLAGVLFYCIIILVERKAIKWHASQR</sequence>